<protein>
    <recommendedName>
        <fullName evidence="1">HNH nuclease domain-containing protein</fullName>
    </recommendedName>
</protein>
<proteinExistence type="predicted"/>
<feature type="domain" description="HNH nuclease" evidence="1">
    <location>
        <begin position="469"/>
        <end position="520"/>
    </location>
</feature>
<dbReference type="Gene3D" id="1.10.30.50">
    <property type="match status" value="1"/>
</dbReference>
<sequence length="564" mass="61019">MLDGGFSSIGLCAVAVPAPPDALAAEAWLLAPPMPHERKGVLREEAARLIDGLLARVARGRGALDVAIGEGLDALSIGDRLLQLGCSGVGDYAREHLGIHERTGQQMARLARELRVRPLLREAVRSGEVTARKATAILPVARGADEAAWVARARSETVRALDAAVKAAGRPEPEREGAVERVDLEVGPEARARLEEALALAGQVLGAGAPRWQRLEAICQEFLAAHPVDVRDEEDAVEVDASAAEWLEAARAALEDETACWAALDAVDPVIAPDLGDAVERGDSDGLDAELRALATMRERWDELVGHLAMLLRMLGLWRELGFLSSGHYSEERLGMAARTVEQRASLARRLQTLPGLRDALRSGRVSYEKARLVARVADEDTVGEWIANAERTTCIALRREIEENQETQMCSAGELTVRVPPRVARVLDAAFRAARSAAGHWLTPEECVLLLAEHFVATWEDVLRTRSTLHRMVLARDRGWCQVPGCSRAAAHVHHVWYRSRGGGDDGENLVSVCAAHHLHAIHGGFIRVRGRAPVGLVWEVVLTRSASSGGAWAASGAIECRV</sequence>
<dbReference type="InterPro" id="IPR003615">
    <property type="entry name" value="HNH_nuc"/>
</dbReference>
<name>A0ABM7WW83_9BACT</name>
<evidence type="ECO:0000313" key="3">
    <source>
        <dbReference type="Proteomes" id="UP001162891"/>
    </source>
</evidence>
<dbReference type="InterPro" id="IPR002711">
    <property type="entry name" value="HNH"/>
</dbReference>
<accession>A0ABM7WW83</accession>
<dbReference type="SMART" id="SM00507">
    <property type="entry name" value="HNHc"/>
    <property type="match status" value="1"/>
</dbReference>
<gene>
    <name evidence="2" type="ORF">AMOR_27650</name>
</gene>
<dbReference type="CDD" id="cd00085">
    <property type="entry name" value="HNHc"/>
    <property type="match status" value="1"/>
</dbReference>
<evidence type="ECO:0000259" key="1">
    <source>
        <dbReference type="SMART" id="SM00507"/>
    </source>
</evidence>
<dbReference type="Pfam" id="PF01844">
    <property type="entry name" value="HNH"/>
    <property type="match status" value="1"/>
</dbReference>
<organism evidence="2 3">
    <name type="scientific">Anaeromyxobacter oryzae</name>
    <dbReference type="NCBI Taxonomy" id="2918170"/>
    <lineage>
        <taxon>Bacteria</taxon>
        <taxon>Pseudomonadati</taxon>
        <taxon>Myxococcota</taxon>
        <taxon>Myxococcia</taxon>
        <taxon>Myxococcales</taxon>
        <taxon>Cystobacterineae</taxon>
        <taxon>Anaeromyxobacteraceae</taxon>
        <taxon>Anaeromyxobacter</taxon>
    </lineage>
</organism>
<evidence type="ECO:0000313" key="2">
    <source>
        <dbReference type="EMBL" id="BDG03769.1"/>
    </source>
</evidence>
<dbReference type="EMBL" id="AP025591">
    <property type="protein sequence ID" value="BDG03769.1"/>
    <property type="molecule type" value="Genomic_DNA"/>
</dbReference>
<keyword evidence="3" id="KW-1185">Reference proteome</keyword>
<dbReference type="Proteomes" id="UP001162891">
    <property type="component" value="Chromosome"/>
</dbReference>
<reference evidence="3" key="1">
    <citation type="journal article" date="2022" name="Int. J. Syst. Evol. Microbiol.">
        <title>Anaeromyxobacter oryzae sp. nov., Anaeromyxobacter diazotrophicus sp. nov. and Anaeromyxobacter paludicola sp. nov., isolated from paddy soils.</title>
        <authorList>
            <person name="Itoh H."/>
            <person name="Xu Z."/>
            <person name="Mise K."/>
            <person name="Masuda Y."/>
            <person name="Ushijima N."/>
            <person name="Hayakawa C."/>
            <person name="Shiratori Y."/>
            <person name="Senoo K."/>
        </authorList>
    </citation>
    <scope>NUCLEOTIDE SEQUENCE [LARGE SCALE GENOMIC DNA]</scope>
    <source>
        <strain evidence="3">Red232</strain>
    </source>
</reference>